<protein>
    <submittedName>
        <fullName evidence="1">Uncharacterized protein</fullName>
    </submittedName>
</protein>
<dbReference type="EnsemblPlants" id="evm.model.09.675">
    <property type="protein sequence ID" value="cds.evm.model.09.675"/>
    <property type="gene ID" value="evm.TU.09.675"/>
</dbReference>
<evidence type="ECO:0000313" key="2">
    <source>
        <dbReference type="Proteomes" id="UP000596661"/>
    </source>
</evidence>
<keyword evidence="2" id="KW-1185">Reference proteome</keyword>
<evidence type="ECO:0000313" key="1">
    <source>
        <dbReference type="EnsemblPlants" id="cds.evm.model.09.675"/>
    </source>
</evidence>
<proteinExistence type="predicted"/>
<name>A0A803QH05_CANSA</name>
<accession>A0A803QH05</accession>
<dbReference type="Gramene" id="evm.model.09.675">
    <property type="protein sequence ID" value="cds.evm.model.09.675"/>
    <property type="gene ID" value="evm.TU.09.675"/>
</dbReference>
<dbReference type="AlphaFoldDB" id="A0A803QH05"/>
<reference evidence="1" key="2">
    <citation type="submission" date="2021-03" db="UniProtKB">
        <authorList>
            <consortium name="EnsemblPlants"/>
        </authorList>
    </citation>
    <scope>IDENTIFICATION</scope>
</reference>
<sequence length="101" mass="11858">MLFFFILHPKWVRLGVWPWSATGVFDFLSEELSQEIFESVMMMMLWLWCDRNSMLFGGAQSRIDVVPKLAKNQLMEFHDHHQCGLLMDCFPSVLTVCQTVQ</sequence>
<dbReference type="EMBL" id="UZAU01000729">
    <property type="status" value="NOT_ANNOTATED_CDS"/>
    <property type="molecule type" value="Genomic_DNA"/>
</dbReference>
<reference evidence="1" key="1">
    <citation type="submission" date="2018-11" db="EMBL/GenBank/DDBJ databases">
        <authorList>
            <person name="Grassa J C."/>
        </authorList>
    </citation>
    <scope>NUCLEOTIDE SEQUENCE [LARGE SCALE GENOMIC DNA]</scope>
</reference>
<organism evidence="1 2">
    <name type="scientific">Cannabis sativa</name>
    <name type="common">Hemp</name>
    <name type="synonym">Marijuana</name>
    <dbReference type="NCBI Taxonomy" id="3483"/>
    <lineage>
        <taxon>Eukaryota</taxon>
        <taxon>Viridiplantae</taxon>
        <taxon>Streptophyta</taxon>
        <taxon>Embryophyta</taxon>
        <taxon>Tracheophyta</taxon>
        <taxon>Spermatophyta</taxon>
        <taxon>Magnoliopsida</taxon>
        <taxon>eudicotyledons</taxon>
        <taxon>Gunneridae</taxon>
        <taxon>Pentapetalae</taxon>
        <taxon>rosids</taxon>
        <taxon>fabids</taxon>
        <taxon>Rosales</taxon>
        <taxon>Cannabaceae</taxon>
        <taxon>Cannabis</taxon>
    </lineage>
</organism>
<dbReference type="Proteomes" id="UP000596661">
    <property type="component" value="Chromosome 9"/>
</dbReference>